<keyword evidence="7 13" id="KW-0418">Kinase</keyword>
<dbReference type="InterPro" id="IPR015806">
    <property type="entry name" value="Pyrv_Knase_insert_dom_sf"/>
</dbReference>
<dbReference type="Gene3D" id="3.20.20.60">
    <property type="entry name" value="Phosphoenolpyruvate-binding domains"/>
    <property type="match status" value="1"/>
</dbReference>
<evidence type="ECO:0000256" key="5">
    <source>
        <dbReference type="ARBA" id="ARBA00022723"/>
    </source>
</evidence>
<dbReference type="Pfam" id="PF00224">
    <property type="entry name" value="PK"/>
    <property type="match status" value="1"/>
</dbReference>
<feature type="domain" description="Pyruvate kinase C-terminal" evidence="15">
    <location>
        <begin position="368"/>
        <end position="479"/>
    </location>
</feature>
<reference evidence="16 17" key="1">
    <citation type="submission" date="2020-01" db="EMBL/GenBank/DDBJ databases">
        <title>Genomes assembled from Gulf of Kutch pelagic sediment metagenomes.</title>
        <authorList>
            <person name="Chandrashekar M."/>
            <person name="Mahajan M.S."/>
            <person name="Dave K.J."/>
            <person name="Vatsa P."/>
            <person name="Nathani N.M."/>
        </authorList>
    </citation>
    <scope>NUCLEOTIDE SEQUENCE [LARGE SCALE GENOMIC DNA]</scope>
    <source>
        <strain evidence="16">KS3-K002</strain>
    </source>
</reference>
<keyword evidence="9 13" id="KW-0460">Magnesium</keyword>
<dbReference type="GO" id="GO:0005524">
    <property type="term" value="F:ATP binding"/>
    <property type="evidence" value="ECO:0007669"/>
    <property type="project" value="UniProtKB-KW"/>
</dbReference>
<dbReference type="NCBIfam" id="NF004491">
    <property type="entry name" value="PRK05826.1"/>
    <property type="match status" value="1"/>
</dbReference>
<evidence type="ECO:0000256" key="9">
    <source>
        <dbReference type="ARBA" id="ARBA00022842"/>
    </source>
</evidence>
<evidence type="ECO:0000256" key="7">
    <source>
        <dbReference type="ARBA" id="ARBA00022777"/>
    </source>
</evidence>
<dbReference type="EMBL" id="JAACAK010000075">
    <property type="protein sequence ID" value="NIR75365.1"/>
    <property type="molecule type" value="Genomic_DNA"/>
</dbReference>
<organism evidence="16 17">
    <name type="scientific">Candidatus Kutchimonas denitrificans</name>
    <dbReference type="NCBI Taxonomy" id="3056748"/>
    <lineage>
        <taxon>Bacteria</taxon>
        <taxon>Pseudomonadati</taxon>
        <taxon>Gemmatimonadota</taxon>
        <taxon>Gemmatimonadia</taxon>
        <taxon>Candidatus Palauibacterales</taxon>
        <taxon>Candidatus Palauibacteraceae</taxon>
        <taxon>Candidatus Kutchimonas</taxon>
    </lineage>
</organism>
<feature type="domain" description="Pyruvate kinase barrel" evidence="14">
    <location>
        <begin position="9"/>
        <end position="325"/>
    </location>
</feature>
<sequence length="482" mass="51835">MSTGTVPTPKTKIVCTIGPASSEPATLRALCEAGMDVVRINMSHTSADECRRMVRDARKCADQLGVPLGILVDLQGPKIRLGKLDRPVSLDPGDSVVLVSEGVEAGENELPVTYDALADDVANGDRILVDDGRVELRVREVAPHRVRTEVAVGGTVRSGKGINLPGVRVSAPGLTEKDHADIEVAREIDADYVALSFVRSAQHVQELRDQLPEGMMVMTKIEKDSALDDLDAILSSSDAVVVARGDLGTELPFEQVPLTQKRIVRAANERFCPVVVATEMFESMIERPRPTRAEVSDAANAILEGTDAVMLSAETAVGKYPVKTVEALTRVIAEIETRGSTTARRPIYDVADVPARLEGADLSSTELAVARATLEAADAVRAPAIVTFTKSGHTARVVASRRPPVPVMAITDSGRVYRQLALVWGVVPIVQAGEATYETMWETARSHLLQRGMAEEGDRIVLTAGMPFQVRGTTNMMHVQTV</sequence>
<dbReference type="GO" id="GO:0030955">
    <property type="term" value="F:potassium ion binding"/>
    <property type="evidence" value="ECO:0007669"/>
    <property type="project" value="UniProtKB-UniRule"/>
</dbReference>
<dbReference type="EC" id="2.7.1.40" evidence="3 12"/>
<dbReference type="SUPFAM" id="SSF50800">
    <property type="entry name" value="PK beta-barrel domain-like"/>
    <property type="match status" value="1"/>
</dbReference>
<dbReference type="Pfam" id="PF02887">
    <property type="entry name" value="PK_C"/>
    <property type="match status" value="1"/>
</dbReference>
<dbReference type="AlphaFoldDB" id="A0AAE4Z7R0"/>
<evidence type="ECO:0000256" key="8">
    <source>
        <dbReference type="ARBA" id="ARBA00022840"/>
    </source>
</evidence>
<dbReference type="GO" id="GO:0016301">
    <property type="term" value="F:kinase activity"/>
    <property type="evidence" value="ECO:0007669"/>
    <property type="project" value="UniProtKB-KW"/>
</dbReference>
<protein>
    <recommendedName>
        <fullName evidence="3 12">Pyruvate kinase</fullName>
        <ecNumber evidence="3 12">2.7.1.40</ecNumber>
    </recommendedName>
</protein>
<evidence type="ECO:0000313" key="17">
    <source>
        <dbReference type="Proteomes" id="UP000702544"/>
    </source>
</evidence>
<dbReference type="GO" id="GO:0000287">
    <property type="term" value="F:magnesium ion binding"/>
    <property type="evidence" value="ECO:0007669"/>
    <property type="project" value="UniProtKB-UniRule"/>
</dbReference>
<dbReference type="PRINTS" id="PR01050">
    <property type="entry name" value="PYRUVTKNASE"/>
</dbReference>
<dbReference type="InterPro" id="IPR015793">
    <property type="entry name" value="Pyrv_Knase_brl"/>
</dbReference>
<evidence type="ECO:0000256" key="6">
    <source>
        <dbReference type="ARBA" id="ARBA00022741"/>
    </source>
</evidence>
<comment type="caution">
    <text evidence="16">The sequence shown here is derived from an EMBL/GenBank/DDBJ whole genome shotgun (WGS) entry which is preliminary data.</text>
</comment>
<keyword evidence="6" id="KW-0547">Nucleotide-binding</keyword>
<dbReference type="InterPro" id="IPR036918">
    <property type="entry name" value="Pyrv_Knase_C_sf"/>
</dbReference>
<evidence type="ECO:0000256" key="10">
    <source>
        <dbReference type="ARBA" id="ARBA00023152"/>
    </source>
</evidence>
<comment type="similarity">
    <text evidence="2 13">Belongs to the pyruvate kinase family.</text>
</comment>
<dbReference type="InterPro" id="IPR040442">
    <property type="entry name" value="Pyrv_kinase-like_dom_sf"/>
</dbReference>
<evidence type="ECO:0000256" key="12">
    <source>
        <dbReference type="NCBIfam" id="TIGR01064"/>
    </source>
</evidence>
<dbReference type="InterPro" id="IPR015813">
    <property type="entry name" value="Pyrv/PenolPyrv_kinase-like_dom"/>
</dbReference>
<dbReference type="Gene3D" id="3.40.1380.20">
    <property type="entry name" value="Pyruvate kinase, C-terminal domain"/>
    <property type="match status" value="1"/>
</dbReference>
<keyword evidence="10 13" id="KW-0324">Glycolysis</keyword>
<evidence type="ECO:0000256" key="3">
    <source>
        <dbReference type="ARBA" id="ARBA00012142"/>
    </source>
</evidence>
<evidence type="ECO:0000256" key="2">
    <source>
        <dbReference type="ARBA" id="ARBA00008663"/>
    </source>
</evidence>
<evidence type="ECO:0000259" key="14">
    <source>
        <dbReference type="Pfam" id="PF00224"/>
    </source>
</evidence>
<keyword evidence="4 13" id="KW-0808">Transferase</keyword>
<evidence type="ECO:0000259" key="15">
    <source>
        <dbReference type="Pfam" id="PF02887"/>
    </source>
</evidence>
<dbReference type="Gene3D" id="2.40.33.10">
    <property type="entry name" value="PK beta-barrel domain-like"/>
    <property type="match status" value="1"/>
</dbReference>
<dbReference type="InterPro" id="IPR001697">
    <property type="entry name" value="Pyr_Knase"/>
</dbReference>
<dbReference type="Proteomes" id="UP000702544">
    <property type="component" value="Unassembled WGS sequence"/>
</dbReference>
<dbReference type="SUPFAM" id="SSF51621">
    <property type="entry name" value="Phosphoenolpyruvate/pyruvate domain"/>
    <property type="match status" value="1"/>
</dbReference>
<dbReference type="SUPFAM" id="SSF52935">
    <property type="entry name" value="PK C-terminal domain-like"/>
    <property type="match status" value="1"/>
</dbReference>
<evidence type="ECO:0000313" key="16">
    <source>
        <dbReference type="EMBL" id="NIR75365.1"/>
    </source>
</evidence>
<evidence type="ECO:0000256" key="1">
    <source>
        <dbReference type="ARBA" id="ARBA00004997"/>
    </source>
</evidence>
<dbReference type="NCBIfam" id="TIGR01064">
    <property type="entry name" value="pyruv_kin"/>
    <property type="match status" value="1"/>
</dbReference>
<evidence type="ECO:0000256" key="13">
    <source>
        <dbReference type="RuleBase" id="RU000504"/>
    </source>
</evidence>
<comment type="catalytic activity">
    <reaction evidence="13">
        <text>pyruvate + ATP = phosphoenolpyruvate + ADP + H(+)</text>
        <dbReference type="Rhea" id="RHEA:18157"/>
        <dbReference type="ChEBI" id="CHEBI:15361"/>
        <dbReference type="ChEBI" id="CHEBI:15378"/>
        <dbReference type="ChEBI" id="CHEBI:30616"/>
        <dbReference type="ChEBI" id="CHEBI:58702"/>
        <dbReference type="ChEBI" id="CHEBI:456216"/>
        <dbReference type="EC" id="2.7.1.40"/>
    </reaction>
</comment>
<accession>A0AAE4Z7R0</accession>
<keyword evidence="8" id="KW-0067">ATP-binding</keyword>
<dbReference type="NCBIfam" id="NF004978">
    <property type="entry name" value="PRK06354.1"/>
    <property type="match status" value="1"/>
</dbReference>
<keyword evidence="11 16" id="KW-0670">Pyruvate</keyword>
<dbReference type="InterPro" id="IPR011037">
    <property type="entry name" value="Pyrv_Knase-like_insert_dom_sf"/>
</dbReference>
<dbReference type="PANTHER" id="PTHR11817">
    <property type="entry name" value="PYRUVATE KINASE"/>
    <property type="match status" value="1"/>
</dbReference>
<dbReference type="GO" id="GO:0004743">
    <property type="term" value="F:pyruvate kinase activity"/>
    <property type="evidence" value="ECO:0007669"/>
    <property type="project" value="UniProtKB-UniRule"/>
</dbReference>
<keyword evidence="5" id="KW-0479">Metal-binding</keyword>
<gene>
    <name evidence="16" type="primary">pyk</name>
    <name evidence="16" type="ORF">GWO12_09705</name>
</gene>
<evidence type="ECO:0000256" key="4">
    <source>
        <dbReference type="ARBA" id="ARBA00022679"/>
    </source>
</evidence>
<proteinExistence type="inferred from homology"/>
<dbReference type="InterPro" id="IPR015795">
    <property type="entry name" value="Pyrv_Knase_C"/>
</dbReference>
<dbReference type="FunFam" id="2.40.33.10:FF:000001">
    <property type="entry name" value="Pyruvate kinase"/>
    <property type="match status" value="1"/>
</dbReference>
<evidence type="ECO:0000256" key="11">
    <source>
        <dbReference type="ARBA" id="ARBA00023317"/>
    </source>
</evidence>
<comment type="pathway">
    <text evidence="1 13">Carbohydrate degradation; glycolysis; pyruvate from D-glyceraldehyde 3-phosphate: step 5/5.</text>
</comment>
<name>A0AAE4Z7R0_9BACT</name>